<feature type="domain" description="Interferon-related developmental regulator C-terminal" evidence="1">
    <location>
        <begin position="180"/>
        <end position="234"/>
    </location>
</feature>
<dbReference type="InterPro" id="IPR039777">
    <property type="entry name" value="IFRD"/>
</dbReference>
<proteinExistence type="predicted"/>
<gene>
    <name evidence="3" type="ORF">SPHA_53650</name>
</gene>
<evidence type="ECO:0000313" key="4">
    <source>
        <dbReference type="Proteomes" id="UP000597762"/>
    </source>
</evidence>
<dbReference type="Pfam" id="PF05004">
    <property type="entry name" value="IFRD"/>
    <property type="match status" value="1"/>
</dbReference>
<protein>
    <submittedName>
        <fullName evidence="3">Interferon-related developmental regulator 2,Interferon-related developmental regulator 1</fullName>
    </submittedName>
</protein>
<dbReference type="EMBL" id="CAHIKZ030003431">
    <property type="protein sequence ID" value="CAE1300168.1"/>
    <property type="molecule type" value="Genomic_DNA"/>
</dbReference>
<dbReference type="InterPro" id="IPR006921">
    <property type="entry name" value="Interferon-rel_develop_reg_C"/>
</dbReference>
<evidence type="ECO:0000259" key="1">
    <source>
        <dbReference type="Pfam" id="PF04836"/>
    </source>
</evidence>
<dbReference type="PANTHER" id="PTHR12354:SF1">
    <property type="entry name" value="INTERFERON-RELATED DEVELOPMENTAL REGULATOR 1"/>
    <property type="match status" value="1"/>
</dbReference>
<evidence type="ECO:0000313" key="3">
    <source>
        <dbReference type="EMBL" id="CAE1300168.1"/>
    </source>
</evidence>
<evidence type="ECO:0000259" key="2">
    <source>
        <dbReference type="Pfam" id="PF05004"/>
    </source>
</evidence>
<dbReference type="PANTHER" id="PTHR12354">
    <property type="entry name" value="INTERFERON-RELATED DEVELOPMENTAL REGULATOR"/>
    <property type="match status" value="1"/>
</dbReference>
<dbReference type="OrthoDB" id="18978at2759"/>
<dbReference type="AlphaFoldDB" id="A0A812DIJ6"/>
<reference evidence="3" key="1">
    <citation type="submission" date="2021-01" db="EMBL/GenBank/DDBJ databases">
        <authorList>
            <person name="Li R."/>
            <person name="Bekaert M."/>
        </authorList>
    </citation>
    <scope>NUCLEOTIDE SEQUENCE</scope>
    <source>
        <strain evidence="3">Farmed</strain>
    </source>
</reference>
<dbReference type="Proteomes" id="UP000597762">
    <property type="component" value="Unassembled WGS sequence"/>
</dbReference>
<organism evidence="3 4">
    <name type="scientific">Acanthosepion pharaonis</name>
    <name type="common">Pharaoh cuttlefish</name>
    <name type="synonym">Sepia pharaonis</name>
    <dbReference type="NCBI Taxonomy" id="158019"/>
    <lineage>
        <taxon>Eukaryota</taxon>
        <taxon>Metazoa</taxon>
        <taxon>Spiralia</taxon>
        <taxon>Lophotrochozoa</taxon>
        <taxon>Mollusca</taxon>
        <taxon>Cephalopoda</taxon>
        <taxon>Coleoidea</taxon>
        <taxon>Decapodiformes</taxon>
        <taxon>Sepiida</taxon>
        <taxon>Sepiina</taxon>
        <taxon>Sepiidae</taxon>
        <taxon>Acanthosepion</taxon>
    </lineage>
</organism>
<dbReference type="InterPro" id="IPR007701">
    <property type="entry name" value="Interferon-rel_develop_reg_N"/>
</dbReference>
<comment type="caution">
    <text evidence="3">The sequence shown here is derived from an EMBL/GenBank/DDBJ whole genome shotgun (WGS) entry which is preliminary data.</text>
</comment>
<keyword evidence="4" id="KW-1185">Reference proteome</keyword>
<name>A0A812DIJ6_ACAPH</name>
<dbReference type="Pfam" id="PF04836">
    <property type="entry name" value="IFRD_C"/>
    <property type="match status" value="1"/>
</dbReference>
<accession>A0A812DIJ6</accession>
<sequence>MASLEQVFRASYLKGEKCATQNTAISSFHCSALSAWTLLLSIAPDSCIQEMTESYLSKIIGLLESPDVELRIVAGETIALMYELQRGIDEEFEGENMSNLCESLKHLATDGSKHRAKKDRRQQRSTFRDVLRSIEEFEYPAAMIKIGSECLYLDSWARKKQYDSFCQLLGSGTHQHFQVNLLLRDVFDLGAPPLVVDSPNQRARKMTKGERNFINITAEKRRTRARAKNRDKRSVTVSFHRFLADEPFALSFSFHMFDAQQTPAVHDKHHTIDDFLLKLH</sequence>
<feature type="domain" description="Interferon-related developmental regulator N-terminal" evidence="2">
    <location>
        <begin position="1"/>
        <end position="135"/>
    </location>
</feature>